<evidence type="ECO:0008006" key="3">
    <source>
        <dbReference type="Google" id="ProtNLM"/>
    </source>
</evidence>
<keyword evidence="2" id="KW-1185">Reference proteome</keyword>
<proteinExistence type="predicted"/>
<accession>A9V0B1</accession>
<evidence type="ECO:0000313" key="2">
    <source>
        <dbReference type="Proteomes" id="UP000001357"/>
    </source>
</evidence>
<dbReference type="Proteomes" id="UP000001357">
    <property type="component" value="Unassembled WGS sequence"/>
</dbReference>
<dbReference type="AlphaFoldDB" id="A9V0B1"/>
<gene>
    <name evidence="1" type="ORF">MONBRDRAFT_25746</name>
</gene>
<protein>
    <recommendedName>
        <fullName evidence="3">Protein ZIP4 homolog</fullName>
    </recommendedName>
</protein>
<dbReference type="RefSeq" id="XP_001746232.1">
    <property type="nucleotide sequence ID" value="XM_001746180.1"/>
</dbReference>
<sequence>MQCPATLSSVLTACCMPHRVALEADERRELGDHAFRTLAFASLAAQRPREAREYAEQAVQICASAINTCLLLEVLLAIQAPASAITSQVDMLAQAPDSQVKARPQEQDVAEAALQGLRKLLSSLPIEDLWTVVSESMSAFATHPTACAMAIRIGLDRVPHVLQHREAVASAFHTLMRHALQWEAAEQFHDAHAQFLLCHELAQEGVISGEQKQAIQHLVQENFPDKLVVVRCYVNLLADLTLTSKSEELASSQRDGDLLRILGLAFDELHATPLGVARDQEAAWFGRTAWNLAVTALRHEAAGLASAYFGVAARISSISSEAVEQRRGRHAKLLALSCSLSGEAREEDKAALRSLLAQESVESCLADEEPMMLGGCDWATPSMRTFSIVQALETLASSSDRLQLLELACGLAEKHGRQRAVFELAQKGLAWAVPSNREATLSEGQKALLQLEGCLHQVHTLLRQSPALRSACTESQVLWFVVKAWNLGIEMHANALPRGQDLCNLAMVMLPLLSATCRPVLEERMKRDFVTVAAAAATSTSAPTRAK</sequence>
<dbReference type="GeneID" id="5891297"/>
<evidence type="ECO:0000313" key="1">
    <source>
        <dbReference type="EMBL" id="EDQ89127.1"/>
    </source>
</evidence>
<dbReference type="InParanoid" id="A9V0B1"/>
<reference evidence="1 2" key="1">
    <citation type="journal article" date="2008" name="Nature">
        <title>The genome of the choanoflagellate Monosiga brevicollis and the origin of metazoans.</title>
        <authorList>
            <consortium name="JGI Sequencing"/>
            <person name="King N."/>
            <person name="Westbrook M.J."/>
            <person name="Young S.L."/>
            <person name="Kuo A."/>
            <person name="Abedin M."/>
            <person name="Chapman J."/>
            <person name="Fairclough S."/>
            <person name="Hellsten U."/>
            <person name="Isogai Y."/>
            <person name="Letunic I."/>
            <person name="Marr M."/>
            <person name="Pincus D."/>
            <person name="Putnam N."/>
            <person name="Rokas A."/>
            <person name="Wright K.J."/>
            <person name="Zuzow R."/>
            <person name="Dirks W."/>
            <person name="Good M."/>
            <person name="Goodstein D."/>
            <person name="Lemons D."/>
            <person name="Li W."/>
            <person name="Lyons J.B."/>
            <person name="Morris A."/>
            <person name="Nichols S."/>
            <person name="Richter D.J."/>
            <person name="Salamov A."/>
            <person name="Bork P."/>
            <person name="Lim W.A."/>
            <person name="Manning G."/>
            <person name="Miller W.T."/>
            <person name="McGinnis W."/>
            <person name="Shapiro H."/>
            <person name="Tjian R."/>
            <person name="Grigoriev I.V."/>
            <person name="Rokhsar D."/>
        </authorList>
    </citation>
    <scope>NUCLEOTIDE SEQUENCE [LARGE SCALE GENOMIC DNA]</scope>
    <source>
        <strain evidence="2">MX1 / ATCC 50154</strain>
    </source>
</reference>
<dbReference type="KEGG" id="mbr:MONBRDRAFT_25746"/>
<organism evidence="1 2">
    <name type="scientific">Monosiga brevicollis</name>
    <name type="common">Choanoflagellate</name>
    <dbReference type="NCBI Taxonomy" id="81824"/>
    <lineage>
        <taxon>Eukaryota</taxon>
        <taxon>Choanoflagellata</taxon>
        <taxon>Craspedida</taxon>
        <taxon>Salpingoecidae</taxon>
        <taxon>Monosiga</taxon>
    </lineage>
</organism>
<name>A9V0B1_MONBE</name>
<dbReference type="EMBL" id="CH991552">
    <property type="protein sequence ID" value="EDQ89127.1"/>
    <property type="molecule type" value="Genomic_DNA"/>
</dbReference>